<dbReference type="PANTHER" id="PTHR32182:SF0">
    <property type="entry name" value="DNA REPLICATION AND REPAIR PROTEIN RECF"/>
    <property type="match status" value="1"/>
</dbReference>
<comment type="function">
    <text evidence="9">The RecF protein is involved in DNA metabolism; it is required for DNA replication and normal SOS inducibility. RecF binds preferentially to single-stranded, linear DNA. It also seems to bind ATP.</text>
</comment>
<feature type="domain" description="RecF/RecN/SMC N-terminal" evidence="10">
    <location>
        <begin position="3"/>
        <end position="366"/>
    </location>
</feature>
<keyword evidence="5 9" id="KW-0235">DNA replication</keyword>
<evidence type="ECO:0000313" key="11">
    <source>
        <dbReference type="EMBL" id="CDK30172.1"/>
    </source>
</evidence>
<dbReference type="AlphaFoldDB" id="V6DEZ7"/>
<dbReference type="GO" id="GO:0006302">
    <property type="term" value="P:double-strand break repair"/>
    <property type="evidence" value="ECO:0007669"/>
    <property type="project" value="TreeGrafter"/>
</dbReference>
<dbReference type="PANTHER" id="PTHR32182">
    <property type="entry name" value="DNA REPLICATION AND REPAIR PROTEIN RECF"/>
    <property type="match status" value="1"/>
</dbReference>
<dbReference type="SUPFAM" id="SSF52540">
    <property type="entry name" value="P-loop containing nucleoside triphosphate hydrolases"/>
    <property type="match status" value="1"/>
</dbReference>
<evidence type="ECO:0000259" key="10">
    <source>
        <dbReference type="Pfam" id="PF02463"/>
    </source>
</evidence>
<keyword evidence="9" id="KW-0227">DNA damage</keyword>
<keyword evidence="7 9" id="KW-0067">ATP-binding</keyword>
<comment type="similarity">
    <text evidence="2 9">Belongs to the RecF family.</text>
</comment>
<keyword evidence="9" id="KW-0234">DNA repair</keyword>
<evidence type="ECO:0000256" key="2">
    <source>
        <dbReference type="ARBA" id="ARBA00008016"/>
    </source>
</evidence>
<proteinExistence type="inferred from homology"/>
<evidence type="ECO:0000313" key="12">
    <source>
        <dbReference type="Proteomes" id="UP000018769"/>
    </source>
</evidence>
<dbReference type="STRING" id="673862.BABL1_gene_866"/>
<keyword evidence="12" id="KW-1185">Reference proteome</keyword>
<dbReference type="InterPro" id="IPR018078">
    <property type="entry name" value="DNA-binding_RecF_CS"/>
</dbReference>
<evidence type="ECO:0000256" key="9">
    <source>
        <dbReference type="HAMAP-Rule" id="MF_00365"/>
    </source>
</evidence>
<dbReference type="GO" id="GO:0003697">
    <property type="term" value="F:single-stranded DNA binding"/>
    <property type="evidence" value="ECO:0007669"/>
    <property type="project" value="UniProtKB-UniRule"/>
</dbReference>
<reference evidence="11 12" key="1">
    <citation type="journal article" date="2015" name="Biol. Direct">
        <title>Babela massiliensis, a representative of a widespread bacterial phylum with unusual adaptations to parasitism in amoebae.</title>
        <authorList>
            <person name="Pagnier I."/>
            <person name="Yutin N."/>
            <person name="Croce O."/>
            <person name="Makarova K.S."/>
            <person name="Wolf Y.I."/>
            <person name="Benamar S."/>
            <person name="Raoult D."/>
            <person name="Koonin E.V."/>
            <person name="La Scola B."/>
        </authorList>
    </citation>
    <scope>NUCLEOTIDE SEQUENCE [LARGE SCALE GENOMIC DNA]</scope>
    <source>
        <strain evidence="12">BABL1</strain>
    </source>
</reference>
<dbReference type="InterPro" id="IPR027417">
    <property type="entry name" value="P-loop_NTPase"/>
</dbReference>
<dbReference type="GO" id="GO:0006260">
    <property type="term" value="P:DNA replication"/>
    <property type="evidence" value="ECO:0007669"/>
    <property type="project" value="UniProtKB-UniRule"/>
</dbReference>
<dbReference type="InterPro" id="IPR001238">
    <property type="entry name" value="DNA-binding_RecF"/>
</dbReference>
<feature type="binding site" evidence="9">
    <location>
        <begin position="32"/>
        <end position="39"/>
    </location>
    <ligand>
        <name>ATP</name>
        <dbReference type="ChEBI" id="CHEBI:30616"/>
    </ligand>
</feature>
<dbReference type="GO" id="GO:0005737">
    <property type="term" value="C:cytoplasm"/>
    <property type="evidence" value="ECO:0007669"/>
    <property type="project" value="UniProtKB-SubCell"/>
</dbReference>
<accession>V6DEZ7</accession>
<evidence type="ECO:0000256" key="6">
    <source>
        <dbReference type="ARBA" id="ARBA00022741"/>
    </source>
</evidence>
<name>V6DEZ7_9BACT</name>
<evidence type="ECO:0000256" key="5">
    <source>
        <dbReference type="ARBA" id="ARBA00022705"/>
    </source>
</evidence>
<dbReference type="RefSeq" id="WP_023790986.1">
    <property type="nucleotide sequence ID" value="NC_023003.1"/>
</dbReference>
<keyword evidence="4 9" id="KW-0963">Cytoplasm</keyword>
<evidence type="ECO:0000256" key="1">
    <source>
        <dbReference type="ARBA" id="ARBA00004496"/>
    </source>
</evidence>
<sequence>MKVTSLKLKNFRCFDSQTFTFGIENDIIFITGPNGSGKSSILEALHYSSYLRSFRTHLPVELALFDAEYFSIGTSISHVSSFIDNHTDTDNLQIVFTLNNLKRIVKLNQKPISSFKDIYNIFKVVTVTADDLKLIQDGPLLRRNFIDQTIMFNDSSYISLISKYKRVLENRNALLFSKFDKESYNLWSEKLFDLSKTIQKLRIQALENIGKQAKIIFDTINLSDNSREVSCNLDIKYQYAQPYSLIAHAQNFQEFIELYPSILQDELNRKKTLFGTHLDDFKIIFQDKYSRTFSSRGQQKMILMLLKLAQISLSNKNKDNAKNTILLIDDFFSDFDSEKFNAILSFIPTIASQTFVTSPGRSFIDNTLNNKNLSCQYIELDL</sequence>
<keyword evidence="8 9" id="KW-0238">DNA-binding</keyword>
<dbReference type="GO" id="GO:0000731">
    <property type="term" value="P:DNA synthesis involved in DNA repair"/>
    <property type="evidence" value="ECO:0007669"/>
    <property type="project" value="TreeGrafter"/>
</dbReference>
<dbReference type="Gene3D" id="3.40.50.300">
    <property type="entry name" value="P-loop containing nucleotide triphosphate hydrolases"/>
    <property type="match status" value="1"/>
</dbReference>
<dbReference type="HAMAP" id="MF_00365">
    <property type="entry name" value="RecF"/>
    <property type="match status" value="1"/>
</dbReference>
<organism evidence="11 12">
    <name type="scientific">Candidatus Babela massiliensis</name>
    <dbReference type="NCBI Taxonomy" id="673862"/>
    <lineage>
        <taxon>Bacteria</taxon>
        <taxon>Candidatus Babelota</taxon>
        <taxon>Candidatus Babeliae</taxon>
        <taxon>Candidatus Babeliales</taxon>
        <taxon>Candidatus Babeliaceae</taxon>
        <taxon>Candidatus Babela</taxon>
    </lineage>
</organism>
<evidence type="ECO:0000256" key="7">
    <source>
        <dbReference type="ARBA" id="ARBA00022840"/>
    </source>
</evidence>
<comment type="subcellular location">
    <subcellularLocation>
        <location evidence="1 9">Cytoplasm</location>
    </subcellularLocation>
</comment>
<dbReference type="NCBIfam" id="TIGR00611">
    <property type="entry name" value="recf"/>
    <property type="match status" value="1"/>
</dbReference>
<dbReference type="PROSITE" id="PS00617">
    <property type="entry name" value="RECF_1"/>
    <property type="match status" value="1"/>
</dbReference>
<dbReference type="Proteomes" id="UP000018769">
    <property type="component" value="Chromosome I"/>
</dbReference>
<dbReference type="InterPro" id="IPR003395">
    <property type="entry name" value="RecF/RecN/SMC_N"/>
</dbReference>
<evidence type="ECO:0000256" key="3">
    <source>
        <dbReference type="ARBA" id="ARBA00020170"/>
    </source>
</evidence>
<evidence type="ECO:0000256" key="4">
    <source>
        <dbReference type="ARBA" id="ARBA00022490"/>
    </source>
</evidence>
<dbReference type="Pfam" id="PF02463">
    <property type="entry name" value="SMC_N"/>
    <property type="match status" value="1"/>
</dbReference>
<gene>
    <name evidence="9 11" type="primary">recF</name>
    <name evidence="11" type="ORF">BABL1_gene_866</name>
</gene>
<dbReference type="eggNOG" id="COG1195">
    <property type="taxonomic scope" value="Bacteria"/>
</dbReference>
<evidence type="ECO:0000256" key="8">
    <source>
        <dbReference type="ARBA" id="ARBA00023125"/>
    </source>
</evidence>
<dbReference type="GO" id="GO:0005524">
    <property type="term" value="F:ATP binding"/>
    <property type="evidence" value="ECO:0007669"/>
    <property type="project" value="UniProtKB-UniRule"/>
</dbReference>
<protein>
    <recommendedName>
        <fullName evidence="3 9">DNA replication and repair protein RecF</fullName>
    </recommendedName>
</protein>
<dbReference type="KEGG" id="dpb:BABL1_gene_866"/>
<keyword evidence="9" id="KW-0742">SOS response</keyword>
<dbReference type="InterPro" id="IPR042174">
    <property type="entry name" value="RecF_2"/>
</dbReference>
<dbReference type="EMBL" id="HG793133">
    <property type="protein sequence ID" value="CDK30172.1"/>
    <property type="molecule type" value="Genomic_DNA"/>
</dbReference>
<dbReference type="Gene3D" id="1.20.1050.90">
    <property type="entry name" value="RecF/RecN/SMC, N-terminal domain"/>
    <property type="match status" value="1"/>
</dbReference>
<dbReference type="GO" id="GO:0009432">
    <property type="term" value="P:SOS response"/>
    <property type="evidence" value="ECO:0007669"/>
    <property type="project" value="UniProtKB-UniRule"/>
</dbReference>
<dbReference type="HOGENOM" id="CLU_040267_0_1_7"/>
<keyword evidence="6 9" id="KW-0547">Nucleotide-binding</keyword>